<dbReference type="EMBL" id="QKWH01000001">
    <property type="protein sequence ID" value="PZR55237.1"/>
    <property type="molecule type" value="Genomic_DNA"/>
</dbReference>
<keyword evidence="9" id="KW-1185">Reference proteome</keyword>
<dbReference type="GO" id="GO:0004519">
    <property type="term" value="F:endonuclease activity"/>
    <property type="evidence" value="ECO:0007669"/>
    <property type="project" value="UniProtKB-KW"/>
</dbReference>
<keyword evidence="4" id="KW-0255">Endonuclease</keyword>
<evidence type="ECO:0000256" key="6">
    <source>
        <dbReference type="ARBA" id="ARBA00022884"/>
    </source>
</evidence>
<comment type="similarity">
    <text evidence="1">Belongs to the HicA mRNA interferase family.</text>
</comment>
<sequence>MVKPMKRREVQDALAAHGCKVIREGGRHTVYGCPCGKHTAPLPRHGDVTAGVVRSIQKQMACLPEGWLQ</sequence>
<name>A0A2W5WVB6_9MICO</name>
<gene>
    <name evidence="8" type="ORF">DNL40_02380</name>
</gene>
<keyword evidence="5" id="KW-0378">Hydrolase</keyword>
<dbReference type="Pfam" id="PF07927">
    <property type="entry name" value="HicA_toxin"/>
    <property type="match status" value="1"/>
</dbReference>
<dbReference type="GO" id="GO:0016787">
    <property type="term" value="F:hydrolase activity"/>
    <property type="evidence" value="ECO:0007669"/>
    <property type="project" value="UniProtKB-KW"/>
</dbReference>
<evidence type="ECO:0000256" key="7">
    <source>
        <dbReference type="ARBA" id="ARBA00023016"/>
    </source>
</evidence>
<dbReference type="Gene3D" id="3.30.920.30">
    <property type="entry name" value="Hypothetical protein"/>
    <property type="match status" value="1"/>
</dbReference>
<dbReference type="GO" id="GO:0003729">
    <property type="term" value="F:mRNA binding"/>
    <property type="evidence" value="ECO:0007669"/>
    <property type="project" value="InterPro"/>
</dbReference>
<dbReference type="SUPFAM" id="SSF54786">
    <property type="entry name" value="YcfA/nrd intein domain"/>
    <property type="match status" value="1"/>
</dbReference>
<evidence type="ECO:0000256" key="3">
    <source>
        <dbReference type="ARBA" id="ARBA00022722"/>
    </source>
</evidence>
<dbReference type="AlphaFoldDB" id="A0A2W5WVB6"/>
<evidence type="ECO:0000313" key="8">
    <source>
        <dbReference type="EMBL" id="PZR55237.1"/>
    </source>
</evidence>
<protein>
    <submittedName>
        <fullName evidence="8">Type II toxin-antitoxin system HicA family toxin</fullName>
    </submittedName>
</protein>
<proteinExistence type="inferred from homology"/>
<evidence type="ECO:0000313" key="9">
    <source>
        <dbReference type="Proteomes" id="UP000248783"/>
    </source>
</evidence>
<dbReference type="InterPro" id="IPR012933">
    <property type="entry name" value="HicA_mRNA_interferase"/>
</dbReference>
<keyword evidence="3" id="KW-0540">Nuclease</keyword>
<evidence type="ECO:0000256" key="4">
    <source>
        <dbReference type="ARBA" id="ARBA00022759"/>
    </source>
</evidence>
<comment type="caution">
    <text evidence="8">The sequence shown here is derived from an EMBL/GenBank/DDBJ whole genome shotgun (WGS) entry which is preliminary data.</text>
</comment>
<evidence type="ECO:0000256" key="2">
    <source>
        <dbReference type="ARBA" id="ARBA00022649"/>
    </source>
</evidence>
<organism evidence="8 9">
    <name type="scientific">Xylanimonas oleitrophica</name>
    <dbReference type="NCBI Taxonomy" id="2607479"/>
    <lineage>
        <taxon>Bacteria</taxon>
        <taxon>Bacillati</taxon>
        <taxon>Actinomycetota</taxon>
        <taxon>Actinomycetes</taxon>
        <taxon>Micrococcales</taxon>
        <taxon>Promicromonosporaceae</taxon>
        <taxon>Xylanimonas</taxon>
    </lineage>
</organism>
<dbReference type="RefSeq" id="WP_111249601.1">
    <property type="nucleotide sequence ID" value="NZ_QKWH01000001.1"/>
</dbReference>
<evidence type="ECO:0000256" key="5">
    <source>
        <dbReference type="ARBA" id="ARBA00022801"/>
    </source>
</evidence>
<keyword evidence="7" id="KW-0346">Stress response</keyword>
<dbReference type="Proteomes" id="UP000248783">
    <property type="component" value="Unassembled WGS sequence"/>
</dbReference>
<keyword evidence="2" id="KW-1277">Toxin-antitoxin system</keyword>
<keyword evidence="6" id="KW-0694">RNA-binding</keyword>
<accession>A0A2W5WVB6</accession>
<evidence type="ECO:0000256" key="1">
    <source>
        <dbReference type="ARBA" id="ARBA00006620"/>
    </source>
</evidence>
<dbReference type="InterPro" id="IPR038570">
    <property type="entry name" value="HicA_sf"/>
</dbReference>
<reference evidence="8 9" key="1">
    <citation type="submission" date="2018-06" db="EMBL/GenBank/DDBJ databases">
        <title>Whole genome sequencing of a novel hydrocarbon degrading bacterial strain, PW21 isolated from oil contaminated produced water sample.</title>
        <authorList>
            <person name="Nagkirti P."/>
            <person name="Shaikh A."/>
            <person name="Gowdaman V."/>
            <person name="Engineer A.E."/>
            <person name="Dagar S."/>
            <person name="Dhakephalkar P.K."/>
        </authorList>
    </citation>
    <scope>NUCLEOTIDE SEQUENCE [LARGE SCALE GENOMIC DNA]</scope>
    <source>
        <strain evidence="8 9">PW21</strain>
    </source>
</reference>